<protein>
    <submittedName>
        <fullName evidence="1">Uncharacterized protein</fullName>
    </submittedName>
</protein>
<organism evidence="1 2">
    <name type="scientific">Planotetraspora kaengkrachanensis</name>
    <dbReference type="NCBI Taxonomy" id="575193"/>
    <lineage>
        <taxon>Bacteria</taxon>
        <taxon>Bacillati</taxon>
        <taxon>Actinomycetota</taxon>
        <taxon>Actinomycetes</taxon>
        <taxon>Streptosporangiales</taxon>
        <taxon>Streptosporangiaceae</taxon>
        <taxon>Planotetraspora</taxon>
    </lineage>
</organism>
<sequence length="70" mass="7536">MEAALANRSNADKWRLTSDGIVGVEPSARDTVVLLARWDTGPVTCPEKPPENNRTGPITVRVRAACAFVS</sequence>
<evidence type="ECO:0000313" key="2">
    <source>
        <dbReference type="Proteomes" id="UP000630097"/>
    </source>
</evidence>
<keyword evidence="2" id="KW-1185">Reference proteome</keyword>
<gene>
    <name evidence="1" type="ORF">Pka01_07260</name>
</gene>
<dbReference type="EMBL" id="BONV01000002">
    <property type="protein sequence ID" value="GIG77599.1"/>
    <property type="molecule type" value="Genomic_DNA"/>
</dbReference>
<proteinExistence type="predicted"/>
<comment type="caution">
    <text evidence="1">The sequence shown here is derived from an EMBL/GenBank/DDBJ whole genome shotgun (WGS) entry which is preliminary data.</text>
</comment>
<name>A0A8J3PQN5_9ACTN</name>
<evidence type="ECO:0000313" key="1">
    <source>
        <dbReference type="EMBL" id="GIG77599.1"/>
    </source>
</evidence>
<reference evidence="1 2" key="1">
    <citation type="submission" date="2021-01" db="EMBL/GenBank/DDBJ databases">
        <title>Whole genome shotgun sequence of Planotetraspora kaengkrachanensis NBRC 104272.</title>
        <authorList>
            <person name="Komaki H."/>
            <person name="Tamura T."/>
        </authorList>
    </citation>
    <scope>NUCLEOTIDE SEQUENCE [LARGE SCALE GENOMIC DNA]</scope>
    <source>
        <strain evidence="1 2">NBRC 104272</strain>
    </source>
</reference>
<accession>A0A8J3PQN5</accession>
<dbReference type="Proteomes" id="UP000630097">
    <property type="component" value="Unassembled WGS sequence"/>
</dbReference>
<dbReference type="AlphaFoldDB" id="A0A8J3PQN5"/>